<keyword evidence="10" id="KW-1185">Reference proteome</keyword>
<comment type="caution">
    <text evidence="9">The sequence shown here is derived from an EMBL/GenBank/DDBJ whole genome shotgun (WGS) entry which is preliminary data.</text>
</comment>
<evidence type="ECO:0000256" key="6">
    <source>
        <dbReference type="ARBA" id="ARBA00023136"/>
    </source>
</evidence>
<evidence type="ECO:0000256" key="1">
    <source>
        <dbReference type="ARBA" id="ARBA00004651"/>
    </source>
</evidence>
<dbReference type="Proteomes" id="UP000315010">
    <property type="component" value="Unassembled WGS sequence"/>
</dbReference>
<dbReference type="Gene3D" id="1.20.81.30">
    <property type="entry name" value="Type II secretion system (T2SS), domain F"/>
    <property type="match status" value="1"/>
</dbReference>
<dbReference type="PANTHER" id="PTHR30012:SF0">
    <property type="entry name" value="TYPE II SECRETION SYSTEM PROTEIN F-RELATED"/>
    <property type="match status" value="1"/>
</dbReference>
<gene>
    <name evidence="9" type="ORF">CA13_71750</name>
</gene>
<dbReference type="EMBL" id="SJPJ01000002">
    <property type="protein sequence ID" value="TWT76678.1"/>
    <property type="molecule type" value="Genomic_DNA"/>
</dbReference>
<evidence type="ECO:0000313" key="10">
    <source>
        <dbReference type="Proteomes" id="UP000315010"/>
    </source>
</evidence>
<dbReference type="RefSeq" id="WP_146404404.1">
    <property type="nucleotide sequence ID" value="NZ_SJPJ01000002.1"/>
</dbReference>
<dbReference type="InterPro" id="IPR042094">
    <property type="entry name" value="T2SS_GspF_sf"/>
</dbReference>
<keyword evidence="3" id="KW-1003">Cell membrane</keyword>
<protein>
    <submittedName>
        <fullName evidence="9">Type IV pilin biogenesis protein</fullName>
    </submittedName>
</protein>
<keyword evidence="6 7" id="KW-0472">Membrane</keyword>
<accession>A0A5C5YPI0</accession>
<feature type="transmembrane region" description="Helical" evidence="7">
    <location>
        <begin position="342"/>
        <end position="363"/>
    </location>
</feature>
<evidence type="ECO:0000256" key="2">
    <source>
        <dbReference type="ARBA" id="ARBA00005745"/>
    </source>
</evidence>
<dbReference type="OrthoDB" id="289349at2"/>
<comment type="similarity">
    <text evidence="2">Belongs to the GSP F family.</text>
</comment>
<comment type="subcellular location">
    <subcellularLocation>
        <location evidence="1">Cell membrane</location>
        <topology evidence="1">Multi-pass membrane protein</topology>
    </subcellularLocation>
</comment>
<feature type="domain" description="Type II secretion system protein GspF" evidence="8">
    <location>
        <begin position="244"/>
        <end position="362"/>
    </location>
</feature>
<feature type="domain" description="Type II secretion system protein GspF" evidence="8">
    <location>
        <begin position="42"/>
        <end position="164"/>
    </location>
</feature>
<dbReference type="InterPro" id="IPR018076">
    <property type="entry name" value="T2SS_GspF_dom"/>
</dbReference>
<evidence type="ECO:0000256" key="7">
    <source>
        <dbReference type="SAM" id="Phobius"/>
    </source>
</evidence>
<evidence type="ECO:0000256" key="4">
    <source>
        <dbReference type="ARBA" id="ARBA00022692"/>
    </source>
</evidence>
<dbReference type="AlphaFoldDB" id="A0A5C5YPI0"/>
<dbReference type="GO" id="GO:0005886">
    <property type="term" value="C:plasma membrane"/>
    <property type="evidence" value="ECO:0007669"/>
    <property type="project" value="UniProtKB-SubCell"/>
</dbReference>
<evidence type="ECO:0000313" key="9">
    <source>
        <dbReference type="EMBL" id="TWT76678.1"/>
    </source>
</evidence>
<keyword evidence="5 7" id="KW-1133">Transmembrane helix</keyword>
<dbReference type="InterPro" id="IPR003004">
    <property type="entry name" value="GspF/PilC"/>
</dbReference>
<evidence type="ECO:0000259" key="8">
    <source>
        <dbReference type="Pfam" id="PF00482"/>
    </source>
</evidence>
<name>A0A5C5YPI0_9BACT</name>
<evidence type="ECO:0000256" key="3">
    <source>
        <dbReference type="ARBA" id="ARBA00022475"/>
    </source>
</evidence>
<dbReference type="PANTHER" id="PTHR30012">
    <property type="entry name" value="GENERAL SECRETION PATHWAY PROTEIN"/>
    <property type="match status" value="1"/>
</dbReference>
<keyword evidence="4 7" id="KW-0812">Transmembrane</keyword>
<evidence type="ECO:0000256" key="5">
    <source>
        <dbReference type="ARBA" id="ARBA00022989"/>
    </source>
</evidence>
<organism evidence="9 10">
    <name type="scientific">Novipirellula herctigrandis</name>
    <dbReference type="NCBI Taxonomy" id="2527986"/>
    <lineage>
        <taxon>Bacteria</taxon>
        <taxon>Pseudomonadati</taxon>
        <taxon>Planctomycetota</taxon>
        <taxon>Planctomycetia</taxon>
        <taxon>Pirellulales</taxon>
        <taxon>Pirellulaceae</taxon>
        <taxon>Novipirellula</taxon>
    </lineage>
</organism>
<feature type="transmembrane region" description="Helical" evidence="7">
    <location>
        <begin position="141"/>
        <end position="167"/>
    </location>
</feature>
<reference evidence="9 10" key="1">
    <citation type="submission" date="2019-02" db="EMBL/GenBank/DDBJ databases">
        <title>Deep-cultivation of Planctomycetes and their phenomic and genomic characterization uncovers novel biology.</title>
        <authorList>
            <person name="Wiegand S."/>
            <person name="Jogler M."/>
            <person name="Boedeker C."/>
            <person name="Pinto D."/>
            <person name="Vollmers J."/>
            <person name="Rivas-Marin E."/>
            <person name="Kohn T."/>
            <person name="Peeters S.H."/>
            <person name="Heuer A."/>
            <person name="Rast P."/>
            <person name="Oberbeckmann S."/>
            <person name="Bunk B."/>
            <person name="Jeske O."/>
            <person name="Meyerdierks A."/>
            <person name="Storesund J.E."/>
            <person name="Kallscheuer N."/>
            <person name="Luecker S."/>
            <person name="Lage O.M."/>
            <person name="Pohl T."/>
            <person name="Merkel B.J."/>
            <person name="Hornburger P."/>
            <person name="Mueller R.-W."/>
            <person name="Bruemmer F."/>
            <person name="Labrenz M."/>
            <person name="Spormann A.M."/>
            <person name="Op Den Camp H."/>
            <person name="Overmann J."/>
            <person name="Amann R."/>
            <person name="Jetten M.S.M."/>
            <person name="Mascher T."/>
            <person name="Medema M.H."/>
            <person name="Devos D.P."/>
            <person name="Kaster A.-K."/>
            <person name="Ovreas L."/>
            <person name="Rohde M."/>
            <person name="Galperin M.Y."/>
            <person name="Jogler C."/>
        </authorList>
    </citation>
    <scope>NUCLEOTIDE SEQUENCE [LARGE SCALE GENOMIC DNA]</scope>
    <source>
        <strain evidence="9 10">CA13</strain>
    </source>
</reference>
<proteinExistence type="inferred from homology"/>
<dbReference type="Pfam" id="PF00482">
    <property type="entry name" value="T2SSF"/>
    <property type="match status" value="2"/>
</dbReference>
<feature type="transmembrane region" description="Helical" evidence="7">
    <location>
        <begin position="199"/>
        <end position="217"/>
    </location>
</feature>
<sequence>MSTLIETIFPTLTNLVQCLAPWWRISPIWSSDTVDARQRSLLRILATAHKERLDPAVLVDHLANEHRWSYKWRLKRLARRLREGTLLVDALEQTPDALSDPIVLAVRFATQCGTLDATYSRLIGEHDETDNRLQYAMRHSLAYVIVIGLIACLITLFQMTFIIPTIVKMERDFSDASEQISSASVLKSLISVSHFIADYFPMLLMLMVLIFLIFKVGNIRRLFRRGLAGRWFSAVAKRRSAQLLELLADSLEAGRPLSGSFSTLARYHFDTRIRHKLLIARNEIEQGAKPWDSLAEVQLISPAESKAIAHSSTKTDRVWTLRRVANWQSKKLSRSRENRSTLFQPIAVMALASFVLWIGYAYFQFLYNLVQNLAKP</sequence>